<dbReference type="InterPro" id="IPR013788">
    <property type="entry name" value="Hemocyanin/hexamerin"/>
</dbReference>
<evidence type="ECO:0000313" key="3">
    <source>
        <dbReference type="Proteomes" id="UP000324222"/>
    </source>
</evidence>
<protein>
    <submittedName>
        <fullName evidence="2">Hemocyanin C chain</fullName>
    </submittedName>
</protein>
<dbReference type="EMBL" id="VSRR010145045">
    <property type="protein sequence ID" value="MPD05237.1"/>
    <property type="molecule type" value="Genomic_DNA"/>
</dbReference>
<dbReference type="InterPro" id="IPR037020">
    <property type="entry name" value="Hemocyanin_C_sf"/>
</dbReference>
<dbReference type="Pfam" id="PF03723">
    <property type="entry name" value="Hemocyanin_C"/>
    <property type="match status" value="1"/>
</dbReference>
<dbReference type="InterPro" id="IPR005203">
    <property type="entry name" value="Hemocyanin_C"/>
</dbReference>
<dbReference type="AlphaFoldDB" id="A0A5B7KEY3"/>
<dbReference type="PANTHER" id="PTHR11511">
    <property type="entry name" value="LARVAL STORAGE PROTEIN/PHENOLOXIDASE"/>
    <property type="match status" value="1"/>
</dbReference>
<keyword evidence="3" id="KW-1185">Reference proteome</keyword>
<organism evidence="2 3">
    <name type="scientific">Portunus trituberculatus</name>
    <name type="common">Swimming crab</name>
    <name type="synonym">Neptunus trituberculatus</name>
    <dbReference type="NCBI Taxonomy" id="210409"/>
    <lineage>
        <taxon>Eukaryota</taxon>
        <taxon>Metazoa</taxon>
        <taxon>Ecdysozoa</taxon>
        <taxon>Arthropoda</taxon>
        <taxon>Crustacea</taxon>
        <taxon>Multicrustacea</taxon>
        <taxon>Malacostraca</taxon>
        <taxon>Eumalacostraca</taxon>
        <taxon>Eucarida</taxon>
        <taxon>Decapoda</taxon>
        <taxon>Pleocyemata</taxon>
        <taxon>Brachyura</taxon>
        <taxon>Eubrachyura</taxon>
        <taxon>Portunoidea</taxon>
        <taxon>Portunidae</taxon>
        <taxon>Portuninae</taxon>
        <taxon>Portunus</taxon>
    </lineage>
</organism>
<gene>
    <name evidence="2" type="primary">HCYC_0</name>
    <name evidence="2" type="ORF">E2C01_100968</name>
</gene>
<evidence type="ECO:0000259" key="1">
    <source>
        <dbReference type="Pfam" id="PF03723"/>
    </source>
</evidence>
<dbReference type="Gene3D" id="2.60.40.1520">
    <property type="entry name" value="Hemocyanin, C-terminal domain"/>
    <property type="match status" value="1"/>
</dbReference>
<name>A0A5B7KEY3_PORTR</name>
<dbReference type="InterPro" id="IPR014756">
    <property type="entry name" value="Ig_E-set"/>
</dbReference>
<dbReference type="SUPFAM" id="SSF81296">
    <property type="entry name" value="E set domains"/>
    <property type="match status" value="1"/>
</dbReference>
<dbReference type="OrthoDB" id="8119704at2759"/>
<evidence type="ECO:0000313" key="2">
    <source>
        <dbReference type="EMBL" id="MPD05237.1"/>
    </source>
</evidence>
<accession>A0A5B7KEY3</accession>
<dbReference type="Proteomes" id="UP000324222">
    <property type="component" value="Unassembled WGS sequence"/>
</dbReference>
<dbReference type="PANTHER" id="PTHR11511:SF5">
    <property type="entry name" value="FAT-BODY PROTEIN 1-RELATED"/>
    <property type="match status" value="1"/>
</dbReference>
<sequence length="267" mass="30119">MDNIFREHKDSLTPYTKEELEFPGISVDSITISNRLETHFEDFEYSLINAVDDTTEIEDVPIKAIVSRLTHNDFKVDVGITNNNDHEVMATVRVFAWPKYDNNHVEFPFNEGRWNAIELAKFWTKLGRGSNTITRDSTHTGVTVPDVPSFQTLIDMTDEALGSGSALHLEDYESGLGLPNRFLLPKGKTEGMDFHVVVFVSDGAKDAAVDGLHESTTFNHYGCHDGTYPDNQPHGYPLDRRVDDERIITGVSNFKAVDVKVYHVEEN</sequence>
<reference evidence="2 3" key="1">
    <citation type="submission" date="2019-05" db="EMBL/GenBank/DDBJ databases">
        <title>Another draft genome of Portunus trituberculatus and its Hox gene families provides insights of decapod evolution.</title>
        <authorList>
            <person name="Jeong J.-H."/>
            <person name="Song I."/>
            <person name="Kim S."/>
            <person name="Choi T."/>
            <person name="Kim D."/>
            <person name="Ryu S."/>
            <person name="Kim W."/>
        </authorList>
    </citation>
    <scope>NUCLEOTIDE SEQUENCE [LARGE SCALE GENOMIC DNA]</scope>
    <source>
        <tissue evidence="2">Muscle</tissue>
    </source>
</reference>
<proteinExistence type="predicted"/>
<feature type="domain" description="Hemocyanin C-terminal" evidence="1">
    <location>
        <begin position="14"/>
        <end position="263"/>
    </location>
</feature>
<comment type="caution">
    <text evidence="2">The sequence shown here is derived from an EMBL/GenBank/DDBJ whole genome shotgun (WGS) entry which is preliminary data.</text>
</comment>